<feature type="signal peptide" evidence="5">
    <location>
        <begin position="1"/>
        <end position="18"/>
    </location>
</feature>
<keyword evidence="2" id="KW-0328">Glycosyltransferase</keyword>
<dbReference type="AlphaFoldDB" id="A0AAN7DTH6"/>
<feature type="region of interest" description="Disordered" evidence="4">
    <location>
        <begin position="514"/>
        <end position="541"/>
    </location>
</feature>
<sequence>MTTLVMVVVLLSLVTTSAQDDTDAPKLDIVMLVHPYNKINFLPFSLGGIEHQHLYPKDRINLIIRVGVYGSYFATSSIKYSLNQETLRILYQWVAANEKDYHKILVHEDIEEMNDDSDQDYWTANRFGKLMQIKERSLQQSIENNADFLLMMDADVILTNNFDKGYYVRTPEYMEIIERQKRGFFPVPMIHSCVLIDLRDERTHSLRFSPDPATAGTPFDDIISFAFSARSKSIPLFVNNEQVWGHVPPAVDGITNQIGRSGRWTAVSGRHGLQVFVKRPKKERLGFETIYIINLKRRPERRVRMEKTMEVIGLQAEFWDATDGQKLNPQTLTDMGITLMPGYSDPILKRPMTMGEVGCFLSHYYIWKDVVDKNYSHVIVLEDDVRFERNMKHRLREDLRQLDLMTQDFIYLGRKLQDNSNREELRLFPNFVRPKYSYWTIGYIITRSGAEKLIASDPLTKLLPVDEYLPLMYDQHPSKEWNKYYPVRNLKSLSIDPLLLSPSHYIGDQGYISDTEDSDLISPSNKSSNDPSLQSPSHNEL</sequence>
<keyword evidence="5" id="KW-0732">Signal</keyword>
<protein>
    <recommendedName>
        <fullName evidence="6">Glycosyl transferase family 25 domain-containing protein</fullName>
    </recommendedName>
</protein>
<keyword evidence="8" id="KW-1185">Reference proteome</keyword>
<dbReference type="Proteomes" id="UP001324115">
    <property type="component" value="Unassembled WGS sequence"/>
</dbReference>
<comment type="similarity">
    <text evidence="1">Belongs to the glycosyltransferase 25 family.</text>
</comment>
<organism evidence="7 8">
    <name type="scientific">Quercus rubra</name>
    <name type="common">Northern red oak</name>
    <name type="synonym">Quercus borealis</name>
    <dbReference type="NCBI Taxonomy" id="3512"/>
    <lineage>
        <taxon>Eukaryota</taxon>
        <taxon>Viridiplantae</taxon>
        <taxon>Streptophyta</taxon>
        <taxon>Embryophyta</taxon>
        <taxon>Tracheophyta</taxon>
        <taxon>Spermatophyta</taxon>
        <taxon>Magnoliopsida</taxon>
        <taxon>eudicotyledons</taxon>
        <taxon>Gunneridae</taxon>
        <taxon>Pentapetalae</taxon>
        <taxon>rosids</taxon>
        <taxon>fabids</taxon>
        <taxon>Fagales</taxon>
        <taxon>Fagaceae</taxon>
        <taxon>Quercus</taxon>
    </lineage>
</organism>
<feature type="compositionally biased region" description="Polar residues" evidence="4">
    <location>
        <begin position="521"/>
        <end position="541"/>
    </location>
</feature>
<name>A0AAN7DTH6_QUERU</name>
<dbReference type="PANTHER" id="PTHR10730:SF53">
    <property type="entry name" value="GLYCOSYLTRANSFERASE 25 FAMILY MEMBER"/>
    <property type="match status" value="1"/>
</dbReference>
<dbReference type="EMBL" id="JAXUIC010000547">
    <property type="protein sequence ID" value="KAK4539079.1"/>
    <property type="molecule type" value="Genomic_DNA"/>
</dbReference>
<evidence type="ECO:0000256" key="1">
    <source>
        <dbReference type="ARBA" id="ARBA00006721"/>
    </source>
</evidence>
<dbReference type="InterPro" id="IPR050757">
    <property type="entry name" value="Collagen_mod_GT25"/>
</dbReference>
<dbReference type="CDD" id="cd06532">
    <property type="entry name" value="Glyco_transf_25"/>
    <property type="match status" value="1"/>
</dbReference>
<feature type="domain" description="Glycosyl transferase family 25" evidence="6">
    <location>
        <begin position="288"/>
        <end position="467"/>
    </location>
</feature>
<dbReference type="GO" id="GO:0016740">
    <property type="term" value="F:transferase activity"/>
    <property type="evidence" value="ECO:0007669"/>
    <property type="project" value="UniProtKB-KW"/>
</dbReference>
<evidence type="ECO:0000256" key="2">
    <source>
        <dbReference type="ARBA" id="ARBA00022676"/>
    </source>
</evidence>
<evidence type="ECO:0000256" key="5">
    <source>
        <dbReference type="SAM" id="SignalP"/>
    </source>
</evidence>
<evidence type="ECO:0000313" key="8">
    <source>
        <dbReference type="Proteomes" id="UP001324115"/>
    </source>
</evidence>
<keyword evidence="3" id="KW-0808">Transferase</keyword>
<accession>A0AAN7DTH6</accession>
<reference evidence="7 8" key="1">
    <citation type="journal article" date="2023" name="G3 (Bethesda)">
        <title>A haplotype-resolved chromosome-scale genome for Quercus rubra L. provides insights into the genetics of adaptive traits for red oak species.</title>
        <authorList>
            <person name="Kapoor B."/>
            <person name="Jenkins J."/>
            <person name="Schmutz J."/>
            <person name="Zhebentyayeva T."/>
            <person name="Kuelheim C."/>
            <person name="Coggeshall M."/>
            <person name="Heim C."/>
            <person name="Lasky J.R."/>
            <person name="Leites L."/>
            <person name="Islam-Faridi N."/>
            <person name="Romero-Severson J."/>
            <person name="DeLeo V.L."/>
            <person name="Lucas S.M."/>
            <person name="Lazic D."/>
            <person name="Gailing O."/>
            <person name="Carlson J."/>
            <person name="Staton M."/>
        </authorList>
    </citation>
    <scope>NUCLEOTIDE SEQUENCE [LARGE SCALE GENOMIC DNA]</scope>
    <source>
        <strain evidence="7">Pseudo-F2</strain>
    </source>
</reference>
<proteinExistence type="inferred from homology"/>
<dbReference type="InterPro" id="IPR002654">
    <property type="entry name" value="Glyco_trans_25"/>
</dbReference>
<comment type="caution">
    <text evidence="7">The sequence shown here is derived from an EMBL/GenBank/DDBJ whole genome shotgun (WGS) entry which is preliminary data.</text>
</comment>
<evidence type="ECO:0000256" key="3">
    <source>
        <dbReference type="ARBA" id="ARBA00022679"/>
    </source>
</evidence>
<evidence type="ECO:0000256" key="4">
    <source>
        <dbReference type="SAM" id="MobiDB-lite"/>
    </source>
</evidence>
<gene>
    <name evidence="7" type="ORF">RGQ29_031991</name>
</gene>
<evidence type="ECO:0000259" key="6">
    <source>
        <dbReference type="Pfam" id="PF01755"/>
    </source>
</evidence>
<evidence type="ECO:0000313" key="7">
    <source>
        <dbReference type="EMBL" id="KAK4539079.1"/>
    </source>
</evidence>
<dbReference type="PANTHER" id="PTHR10730">
    <property type="entry name" value="PROCOLLAGEN-LYSINE,2-OXOGLUTARATE 5-DIOXYGENASE/GLYCOSYLTRANSFERASE 25 FAMILY MEMBER"/>
    <property type="match status" value="1"/>
</dbReference>
<dbReference type="Pfam" id="PF01755">
    <property type="entry name" value="Glyco_transf_25"/>
    <property type="match status" value="1"/>
</dbReference>
<feature type="chain" id="PRO_5042887525" description="Glycosyl transferase family 25 domain-containing protein" evidence="5">
    <location>
        <begin position="19"/>
        <end position="541"/>
    </location>
</feature>